<dbReference type="SMART" id="SM00421">
    <property type="entry name" value="HTH_LUXR"/>
    <property type="match status" value="1"/>
</dbReference>
<dbReference type="PROSITE" id="PS50043">
    <property type="entry name" value="HTH_LUXR_2"/>
    <property type="match status" value="1"/>
</dbReference>
<dbReference type="PANTHER" id="PTHR44688">
    <property type="entry name" value="DNA-BINDING TRANSCRIPTIONAL ACTIVATOR DEVR_DOSR"/>
    <property type="match status" value="1"/>
</dbReference>
<keyword evidence="6" id="KW-1185">Reference proteome</keyword>
<dbReference type="Pfam" id="PF00196">
    <property type="entry name" value="GerE"/>
    <property type="match status" value="1"/>
</dbReference>
<keyword evidence="1" id="KW-0805">Transcription regulation</keyword>
<dbReference type="Gene3D" id="1.10.10.10">
    <property type="entry name" value="Winged helix-like DNA-binding domain superfamily/Winged helix DNA-binding domain"/>
    <property type="match status" value="1"/>
</dbReference>
<keyword evidence="2" id="KW-0238">DNA-binding</keyword>
<evidence type="ECO:0000313" key="6">
    <source>
        <dbReference type="Proteomes" id="UP001168640"/>
    </source>
</evidence>
<dbReference type="SUPFAM" id="SSF46894">
    <property type="entry name" value="C-terminal effector domain of the bipartite response regulators"/>
    <property type="match status" value="1"/>
</dbReference>
<dbReference type="PANTHER" id="PTHR44688:SF16">
    <property type="entry name" value="DNA-BINDING TRANSCRIPTIONAL ACTIVATOR DEVR_DOSR"/>
    <property type="match status" value="1"/>
</dbReference>
<evidence type="ECO:0000256" key="1">
    <source>
        <dbReference type="ARBA" id="ARBA00023015"/>
    </source>
</evidence>
<dbReference type="CDD" id="cd06170">
    <property type="entry name" value="LuxR_C_like"/>
    <property type="match status" value="1"/>
</dbReference>
<dbReference type="EMBL" id="JAUMIS010000002">
    <property type="protein sequence ID" value="MDO3722121.1"/>
    <property type="molecule type" value="Genomic_DNA"/>
</dbReference>
<organism evidence="5 6">
    <name type="scientific">Marinobacter suaedae</name>
    <dbReference type="NCBI Taxonomy" id="3057675"/>
    <lineage>
        <taxon>Bacteria</taxon>
        <taxon>Pseudomonadati</taxon>
        <taxon>Pseudomonadota</taxon>
        <taxon>Gammaproteobacteria</taxon>
        <taxon>Pseudomonadales</taxon>
        <taxon>Marinobacteraceae</taxon>
        <taxon>Marinobacter</taxon>
    </lineage>
</organism>
<dbReference type="Proteomes" id="UP001168640">
    <property type="component" value="Unassembled WGS sequence"/>
</dbReference>
<evidence type="ECO:0000256" key="3">
    <source>
        <dbReference type="ARBA" id="ARBA00023163"/>
    </source>
</evidence>
<feature type="domain" description="HTH luxR-type" evidence="4">
    <location>
        <begin position="198"/>
        <end position="263"/>
    </location>
</feature>
<reference evidence="5" key="1">
    <citation type="submission" date="2023-07" db="EMBL/GenBank/DDBJ databases">
        <title>Marinobacter sp. chi1 genome sequencing and assembly.</title>
        <authorList>
            <person name="Park S."/>
        </authorList>
    </citation>
    <scope>NUCLEOTIDE SEQUENCE</scope>
    <source>
        <strain evidence="5">Chi1</strain>
    </source>
</reference>
<protein>
    <submittedName>
        <fullName evidence="5">Helix-turn-helix transcriptional regulator</fullName>
    </submittedName>
</protein>
<dbReference type="RefSeq" id="WP_223793645.1">
    <property type="nucleotide sequence ID" value="NZ_JAUMIS010000002.1"/>
</dbReference>
<dbReference type="PROSITE" id="PS00622">
    <property type="entry name" value="HTH_LUXR_1"/>
    <property type="match status" value="1"/>
</dbReference>
<dbReference type="InterPro" id="IPR000792">
    <property type="entry name" value="Tscrpt_reg_LuxR_C"/>
</dbReference>
<evidence type="ECO:0000259" key="4">
    <source>
        <dbReference type="PROSITE" id="PS50043"/>
    </source>
</evidence>
<evidence type="ECO:0000313" key="5">
    <source>
        <dbReference type="EMBL" id="MDO3722121.1"/>
    </source>
</evidence>
<dbReference type="InterPro" id="IPR036388">
    <property type="entry name" value="WH-like_DNA-bd_sf"/>
</dbReference>
<dbReference type="InterPro" id="IPR016032">
    <property type="entry name" value="Sig_transdc_resp-reg_C-effctor"/>
</dbReference>
<comment type="caution">
    <text evidence="5">The sequence shown here is derived from an EMBL/GenBank/DDBJ whole genome shotgun (WGS) entry which is preliminary data.</text>
</comment>
<accession>A0ABT8W1P1</accession>
<evidence type="ECO:0000256" key="2">
    <source>
        <dbReference type="ARBA" id="ARBA00023125"/>
    </source>
</evidence>
<keyword evidence="3" id="KW-0804">Transcription</keyword>
<dbReference type="PRINTS" id="PR00038">
    <property type="entry name" value="HTHLUXR"/>
</dbReference>
<name>A0ABT8W1P1_9GAMM</name>
<sequence length="268" mass="30746">MKERVSRINASDSWQKNVSVLIEHQRLRNFPAVLEEFLSTLCFYDTFIMMAYKASLRPILLYPTAPEEQSDTLKLYINHAYVLDPLFHAIKSGVAPGVVRLADIMPDSFRDTEYFQTCYQDFGLVDEINLIIQLDDEVTCTLTLGRKAALDSISRNELKALSDFYPILSALVRQFWLSQSREYLQYGRSDGPMKRALRTFASGVLTQREREITDLILRGYSSQAIADHLKISVGTVKVHRKNIHNRLNTSTQAEIFTQFISHLNSLDD</sequence>
<gene>
    <name evidence="5" type="ORF">QVZ43_10345</name>
</gene>
<proteinExistence type="predicted"/>